<feature type="transmembrane region" description="Helical" evidence="1">
    <location>
        <begin position="80"/>
        <end position="103"/>
    </location>
</feature>
<proteinExistence type="predicted"/>
<feature type="transmembrane region" description="Helical" evidence="1">
    <location>
        <begin position="175"/>
        <end position="195"/>
    </location>
</feature>
<dbReference type="RefSeq" id="WP_063367890.1">
    <property type="nucleotide sequence ID" value="NZ_AUYC01000027.1"/>
</dbReference>
<keyword evidence="1" id="KW-0812">Transmembrane</keyword>
<comment type="caution">
    <text evidence="2">The sequence shown here is derived from an EMBL/GenBank/DDBJ whole genome shotgun (WGS) entry which is preliminary data.</text>
</comment>
<feature type="transmembrane region" description="Helical" evidence="1">
    <location>
        <begin position="48"/>
        <end position="68"/>
    </location>
</feature>
<feature type="transmembrane region" description="Helical" evidence="1">
    <location>
        <begin position="12"/>
        <end position="41"/>
    </location>
</feature>
<evidence type="ECO:0000256" key="1">
    <source>
        <dbReference type="SAM" id="Phobius"/>
    </source>
</evidence>
<keyword evidence="1" id="KW-1133">Transmembrane helix</keyword>
<dbReference type="EMBL" id="AUYC01000027">
    <property type="protein sequence ID" value="KZN63441.1"/>
    <property type="molecule type" value="Genomic_DNA"/>
</dbReference>
<reference evidence="2 3" key="1">
    <citation type="submission" date="2013-07" db="EMBL/GenBank/DDBJ databases">
        <title>Comparative Genomic and Metabolomic Analysis of Twelve Strains of Pseudoalteromonas luteoviolacea.</title>
        <authorList>
            <person name="Vynne N.G."/>
            <person name="Mansson M."/>
            <person name="Gram L."/>
        </authorList>
    </citation>
    <scope>NUCLEOTIDE SEQUENCE [LARGE SCALE GENOMIC DNA]</scope>
    <source>
        <strain evidence="2 3">CPMOR-1</strain>
    </source>
</reference>
<gene>
    <name evidence="2" type="ORF">N473_16600</name>
</gene>
<dbReference type="Proteomes" id="UP000076486">
    <property type="component" value="Unassembled WGS sequence"/>
</dbReference>
<feature type="transmembrane region" description="Helical" evidence="1">
    <location>
        <begin position="123"/>
        <end position="143"/>
    </location>
</feature>
<name>A0A167KWX4_9GAMM</name>
<dbReference type="AlphaFoldDB" id="A0A167KWX4"/>
<keyword evidence="1" id="KW-0472">Membrane</keyword>
<sequence>MNLLRISCAAFMIIALIFVYSYDWMFMSFATISFCFGVLLLRIDNINAVSITALILAMSLFEFVSFNYLIPLESETLPMIWLGSIVYGVQLLLFLSTCIVLLLRVRLTQRLFKQTHNIAPTYAEGLIAFCLFMTTMLMALMLIENFVRNTIDLGFTNHFFGALTHLTIVYDSYEIIAYTLRASICALLISMLFVVEIDTDKLVEQSKVRG</sequence>
<dbReference type="PATRIC" id="fig|1365248.3.peg.2238"/>
<evidence type="ECO:0000313" key="2">
    <source>
        <dbReference type="EMBL" id="KZN63441.1"/>
    </source>
</evidence>
<accession>A0A167KWX4</accession>
<evidence type="ECO:0000313" key="3">
    <source>
        <dbReference type="Proteomes" id="UP000076486"/>
    </source>
</evidence>
<organism evidence="2 3">
    <name type="scientific">Pseudoalteromonas luteoviolacea CPMOR-1</name>
    <dbReference type="NCBI Taxonomy" id="1365248"/>
    <lineage>
        <taxon>Bacteria</taxon>
        <taxon>Pseudomonadati</taxon>
        <taxon>Pseudomonadota</taxon>
        <taxon>Gammaproteobacteria</taxon>
        <taxon>Alteromonadales</taxon>
        <taxon>Pseudoalteromonadaceae</taxon>
        <taxon>Pseudoalteromonas</taxon>
    </lineage>
</organism>
<protein>
    <submittedName>
        <fullName evidence="2">Uncharacterized protein</fullName>
    </submittedName>
</protein>